<feature type="compositionally biased region" description="Low complexity" evidence="1">
    <location>
        <begin position="118"/>
        <end position="134"/>
    </location>
</feature>
<evidence type="ECO:0000313" key="2">
    <source>
        <dbReference type="EMBL" id="CAL5130972.1"/>
    </source>
</evidence>
<dbReference type="Proteomes" id="UP001497525">
    <property type="component" value="Unassembled WGS sequence"/>
</dbReference>
<evidence type="ECO:0000313" key="3">
    <source>
        <dbReference type="Proteomes" id="UP001497525"/>
    </source>
</evidence>
<reference evidence="2" key="1">
    <citation type="submission" date="2024-06" db="EMBL/GenBank/DDBJ databases">
        <authorList>
            <person name="Liu X."/>
            <person name="Lenzi L."/>
            <person name="Haldenby T S."/>
            <person name="Uol C."/>
        </authorList>
    </citation>
    <scope>NUCLEOTIDE SEQUENCE</scope>
</reference>
<gene>
    <name evidence="2" type="ORF">CDAUBV1_LOCUS3170</name>
</gene>
<dbReference type="EMBL" id="CAXLJL010000079">
    <property type="protein sequence ID" value="CAL5130972.1"/>
    <property type="molecule type" value="Genomic_DNA"/>
</dbReference>
<feature type="region of interest" description="Disordered" evidence="1">
    <location>
        <begin position="1"/>
        <end position="93"/>
    </location>
</feature>
<dbReference type="AlphaFoldDB" id="A0AAV2T666"/>
<feature type="compositionally biased region" description="Polar residues" evidence="1">
    <location>
        <begin position="337"/>
        <end position="350"/>
    </location>
</feature>
<feature type="region of interest" description="Disordered" evidence="1">
    <location>
        <begin position="272"/>
        <end position="364"/>
    </location>
</feature>
<feature type="compositionally biased region" description="Basic and acidic residues" evidence="1">
    <location>
        <begin position="301"/>
        <end position="318"/>
    </location>
</feature>
<comment type="caution">
    <text evidence="2">The sequence shown here is derived from an EMBL/GenBank/DDBJ whole genome shotgun (WGS) entry which is preliminary data.</text>
</comment>
<name>A0AAV2T666_CALDB</name>
<organism evidence="2 3">
    <name type="scientific">Calicophoron daubneyi</name>
    <name type="common">Rumen fluke</name>
    <name type="synonym">Paramphistomum daubneyi</name>
    <dbReference type="NCBI Taxonomy" id="300641"/>
    <lineage>
        <taxon>Eukaryota</taxon>
        <taxon>Metazoa</taxon>
        <taxon>Spiralia</taxon>
        <taxon>Lophotrochozoa</taxon>
        <taxon>Platyhelminthes</taxon>
        <taxon>Trematoda</taxon>
        <taxon>Digenea</taxon>
        <taxon>Plagiorchiida</taxon>
        <taxon>Pronocephalata</taxon>
        <taxon>Paramphistomoidea</taxon>
        <taxon>Paramphistomidae</taxon>
        <taxon>Calicophoron</taxon>
    </lineage>
</organism>
<proteinExistence type="predicted"/>
<feature type="compositionally biased region" description="Polar residues" evidence="1">
    <location>
        <begin position="19"/>
        <end position="59"/>
    </location>
</feature>
<feature type="region of interest" description="Disordered" evidence="1">
    <location>
        <begin position="108"/>
        <end position="256"/>
    </location>
</feature>
<feature type="compositionally biased region" description="Basic and acidic residues" evidence="1">
    <location>
        <begin position="231"/>
        <end position="243"/>
    </location>
</feature>
<protein>
    <submittedName>
        <fullName evidence="2">Uncharacterized protein</fullName>
    </submittedName>
</protein>
<sequence>MSRRYGRYTSDSPLRRQHSVNSDPFYQTENNSTTLSVSPGAQTSTSSQSAWNNNFGESQRNMDKSYVHSPTSSRSPKLTVGNPPYREPSSPRYLSVLDQGFSGHSSMVAMSRGSQQPSFESYDSSMSMNSWASSNETDAMNTSAQGQYDPNQYSAQRSGLNLSSSYSGGGAGISPDYPEMINYADDRGNSSKRSDLSIRNTPVSQTREQPNRRKKFGFEALGSSSEAESTTPERSRDNRRKDTQSTGSSVKESRSIKSCLKKLDELKLIGSEMENPSDGKNSDGHGPPNIKGLWKRAFHSLRKDKGKSETDTMRKKEGSSSSVEIDPVYHLLRCAASKSQTTNPVRSTSGRPGEGMKITPAEAQLARNRVIERLKDRQRSTSLRLPRDL</sequence>
<feature type="compositionally biased region" description="Polar residues" evidence="1">
    <location>
        <begin position="197"/>
        <end position="208"/>
    </location>
</feature>
<feature type="compositionally biased region" description="Polar residues" evidence="1">
    <location>
        <begin position="135"/>
        <end position="157"/>
    </location>
</feature>
<evidence type="ECO:0000256" key="1">
    <source>
        <dbReference type="SAM" id="MobiDB-lite"/>
    </source>
</evidence>
<feature type="compositionally biased region" description="Basic and acidic residues" evidence="1">
    <location>
        <begin position="184"/>
        <end position="196"/>
    </location>
</feature>
<accession>A0AAV2T666</accession>